<gene>
    <name evidence="5" type="ORF">Gogos_019809</name>
</gene>
<dbReference type="PANTHER" id="PTHR31060">
    <property type="entry name" value="OSJNBA0011J08.25 PROTEIN-RELATED"/>
    <property type="match status" value="1"/>
</dbReference>
<dbReference type="Pfam" id="PF25553">
    <property type="entry name" value="BTB-POZ_ANK-like"/>
    <property type="match status" value="1"/>
</dbReference>
<sequence>MATTITTTTSISAKTSVPTALLKVQAQPIKPKRRNCKETTISSSAAAATTNPCSDSVVSPDSSCVSPVMDFAGETALSNGHSPWSFTKFNSALTAGLLNPMSPPPPTDKTRSSPTLFEMMANEPDNNPRNQAQIQVPILAPRQNQPPPVIDKQALTMQRISDLLSTRSPGNQFNDPNSSDMKLTLSSKDGISVSMNVHRQILVAHSRFFAVKLSDRSQETNGPTGPYSVEIADCDDVEVYIEVLRLMYCKDLRKMLMREDVSKVLGILKVSAAIGFDAGVLSCLEYLEAAPWTEDEEEKVASLLAELRLENVGAGEVLKRVSIEVSNGIDGGDNEEVLLKLLHVVLQGKDEKARREMKELVLKMLRENPSQNDLRKESLYSACDGCLELLQRHFLRAASSDLQDVNQIARQADNLHWILDILIDRQIAEDFLKSWASQSELSATHSKVPAIHRFEVSRVTARLFVGIGKGQLLASKEARFLLLQTWLVPFYNDFGWMMRRASKGLDRHLIEDGLSNTILTLPLAWQQDILLAWFDRFLNSGEDCPNIQRGFEVWWRRAFWR</sequence>
<dbReference type="InterPro" id="IPR058039">
    <property type="entry name" value="At3g05675-like_ankyrin"/>
</dbReference>
<dbReference type="PANTHER" id="PTHR31060:SF3">
    <property type="entry name" value="OS04G0579700 PROTEIN"/>
    <property type="match status" value="1"/>
</dbReference>
<comment type="caution">
    <text evidence="5">The sequence shown here is derived from an EMBL/GenBank/DDBJ whole genome shotgun (WGS) entry which is preliminary data.</text>
</comment>
<dbReference type="PROSITE" id="PS50097">
    <property type="entry name" value="BTB"/>
    <property type="match status" value="1"/>
</dbReference>
<dbReference type="Pfam" id="PF00651">
    <property type="entry name" value="BTB"/>
    <property type="match status" value="1"/>
</dbReference>
<dbReference type="SUPFAM" id="SSF54695">
    <property type="entry name" value="POZ domain"/>
    <property type="match status" value="1"/>
</dbReference>
<keyword evidence="3" id="KW-0833">Ubl conjugation pathway</keyword>
<dbReference type="Gene3D" id="3.30.710.10">
    <property type="entry name" value="Potassium Channel Kv1.1, Chain A"/>
    <property type="match status" value="1"/>
</dbReference>
<keyword evidence="6" id="KW-1185">Reference proteome</keyword>
<evidence type="ECO:0000256" key="1">
    <source>
        <dbReference type="ARBA" id="ARBA00002668"/>
    </source>
</evidence>
<feature type="domain" description="BTB" evidence="4">
    <location>
        <begin position="179"/>
        <end position="248"/>
    </location>
</feature>
<evidence type="ECO:0000256" key="2">
    <source>
        <dbReference type="ARBA" id="ARBA00004906"/>
    </source>
</evidence>
<dbReference type="AlphaFoldDB" id="A0A7J9D223"/>
<evidence type="ECO:0000259" key="4">
    <source>
        <dbReference type="PROSITE" id="PS50097"/>
    </source>
</evidence>
<accession>A0A7J9D223</accession>
<evidence type="ECO:0000313" key="6">
    <source>
        <dbReference type="Proteomes" id="UP000593579"/>
    </source>
</evidence>
<protein>
    <recommendedName>
        <fullName evidence="4">BTB domain-containing protein</fullName>
    </recommendedName>
</protein>
<evidence type="ECO:0000313" key="5">
    <source>
        <dbReference type="EMBL" id="MBA0754711.1"/>
    </source>
</evidence>
<organism evidence="5 6">
    <name type="scientific">Gossypium gossypioides</name>
    <name type="common">Mexican cotton</name>
    <name type="synonym">Selera gossypioides</name>
    <dbReference type="NCBI Taxonomy" id="34282"/>
    <lineage>
        <taxon>Eukaryota</taxon>
        <taxon>Viridiplantae</taxon>
        <taxon>Streptophyta</taxon>
        <taxon>Embryophyta</taxon>
        <taxon>Tracheophyta</taxon>
        <taxon>Spermatophyta</taxon>
        <taxon>Magnoliopsida</taxon>
        <taxon>eudicotyledons</taxon>
        <taxon>Gunneridae</taxon>
        <taxon>Pentapetalae</taxon>
        <taxon>rosids</taxon>
        <taxon>malvids</taxon>
        <taxon>Malvales</taxon>
        <taxon>Malvaceae</taxon>
        <taxon>Malvoideae</taxon>
        <taxon>Gossypium</taxon>
    </lineage>
</organism>
<dbReference type="Proteomes" id="UP000593579">
    <property type="component" value="Unassembled WGS sequence"/>
</dbReference>
<proteinExistence type="predicted"/>
<dbReference type="GO" id="GO:0016567">
    <property type="term" value="P:protein ubiquitination"/>
    <property type="evidence" value="ECO:0007669"/>
    <property type="project" value="UniProtKB-UniPathway"/>
</dbReference>
<dbReference type="InterPro" id="IPR000210">
    <property type="entry name" value="BTB/POZ_dom"/>
</dbReference>
<dbReference type="OrthoDB" id="1903255at2759"/>
<evidence type="ECO:0000256" key="3">
    <source>
        <dbReference type="ARBA" id="ARBA00022786"/>
    </source>
</evidence>
<reference evidence="5 6" key="1">
    <citation type="journal article" date="2019" name="Genome Biol. Evol.">
        <title>Insights into the evolution of the New World diploid cottons (Gossypium, subgenus Houzingenia) based on genome sequencing.</title>
        <authorList>
            <person name="Grover C.E."/>
            <person name="Arick M.A. 2nd"/>
            <person name="Thrash A."/>
            <person name="Conover J.L."/>
            <person name="Sanders W.S."/>
            <person name="Peterson D.G."/>
            <person name="Frelichowski J.E."/>
            <person name="Scheffler J.A."/>
            <person name="Scheffler B.E."/>
            <person name="Wendel J.F."/>
        </authorList>
    </citation>
    <scope>NUCLEOTIDE SEQUENCE [LARGE SCALE GENOMIC DNA]</scope>
    <source>
        <strain evidence="5">5</strain>
        <tissue evidence="5">Leaf</tissue>
    </source>
</reference>
<name>A0A7J9D223_GOSGO</name>
<dbReference type="UniPathway" id="UPA00143"/>
<comment type="pathway">
    <text evidence="2">Protein modification; protein ubiquitination.</text>
</comment>
<dbReference type="InterPro" id="IPR011333">
    <property type="entry name" value="SKP1/BTB/POZ_sf"/>
</dbReference>
<comment type="function">
    <text evidence="1">May act as a substrate-specific adapter of an E3 ubiquitin-protein ligase complex (CUL3-RBX1-BTB) which mediates the ubiquitination and subsequent proteasomal degradation of target proteins.</text>
</comment>
<dbReference type="EMBL" id="JABEZY010263423">
    <property type="protein sequence ID" value="MBA0754711.1"/>
    <property type="molecule type" value="Genomic_DNA"/>
</dbReference>
<dbReference type="InterPro" id="IPR038920">
    <property type="entry name" value="At3g05675-like"/>
</dbReference>